<dbReference type="CDD" id="cd10551">
    <property type="entry name" value="PsrB"/>
    <property type="match status" value="1"/>
</dbReference>
<accession>A0ABV7LLX3</accession>
<gene>
    <name evidence="7" type="ORF">ACFOEV_07895</name>
</gene>
<dbReference type="Proteomes" id="UP001595579">
    <property type="component" value="Unassembled WGS sequence"/>
</dbReference>
<keyword evidence="2" id="KW-0408">Iron</keyword>
<comment type="caution">
    <text evidence="7">The sequence shown here is derived from an EMBL/GenBank/DDBJ whole genome shotgun (WGS) entry which is preliminary data.</text>
</comment>
<evidence type="ECO:0000256" key="2">
    <source>
        <dbReference type="ARBA" id="ARBA00023004"/>
    </source>
</evidence>
<evidence type="ECO:0000259" key="6">
    <source>
        <dbReference type="PROSITE" id="PS51669"/>
    </source>
</evidence>
<dbReference type="CDD" id="cd02784">
    <property type="entry name" value="MopB_CT_PHLH"/>
    <property type="match status" value="1"/>
</dbReference>
<keyword evidence="8" id="KW-1185">Reference proteome</keyword>
<dbReference type="PANTHER" id="PTHR42783:SF3">
    <property type="entry name" value="GLUTAMATE SYNTHASE [NADPH] SMALL CHAIN-RELATED"/>
    <property type="match status" value="1"/>
</dbReference>
<keyword evidence="1" id="KW-0479">Metal-binding</keyword>
<dbReference type="SUPFAM" id="SSF50692">
    <property type="entry name" value="ADC-like"/>
    <property type="match status" value="1"/>
</dbReference>
<proteinExistence type="predicted"/>
<organism evidence="7 8">
    <name type="scientific">Litchfieldella rifensis</name>
    <dbReference type="NCBI Taxonomy" id="762643"/>
    <lineage>
        <taxon>Bacteria</taxon>
        <taxon>Pseudomonadati</taxon>
        <taxon>Pseudomonadota</taxon>
        <taxon>Gammaproteobacteria</taxon>
        <taxon>Oceanospirillales</taxon>
        <taxon>Halomonadaceae</taxon>
        <taxon>Litchfieldella</taxon>
    </lineage>
</organism>
<dbReference type="InterPro" id="IPR009010">
    <property type="entry name" value="Asp_de-COase-like_dom_sf"/>
</dbReference>
<dbReference type="Gene3D" id="3.30.2070.10">
    <property type="entry name" value="Formate dehydrogenase/DMSO reductase"/>
    <property type="match status" value="1"/>
</dbReference>
<feature type="compositionally biased region" description="Low complexity" evidence="4">
    <location>
        <begin position="989"/>
        <end position="998"/>
    </location>
</feature>
<dbReference type="PROSITE" id="PS51669">
    <property type="entry name" value="4FE4S_MOW_BIS_MGD"/>
    <property type="match status" value="1"/>
</dbReference>
<dbReference type="PROSITE" id="PS51379">
    <property type="entry name" value="4FE4S_FER_2"/>
    <property type="match status" value="3"/>
</dbReference>
<dbReference type="PANTHER" id="PTHR42783">
    <property type="entry name" value="GLUTAMATE SYNTHASE [NADPH] SMALL CHAIN"/>
    <property type="match status" value="1"/>
</dbReference>
<evidence type="ECO:0000256" key="1">
    <source>
        <dbReference type="ARBA" id="ARBA00022723"/>
    </source>
</evidence>
<keyword evidence="3" id="KW-0411">Iron-sulfur</keyword>
<evidence type="ECO:0000313" key="7">
    <source>
        <dbReference type="EMBL" id="MFC3283524.1"/>
    </source>
</evidence>
<dbReference type="InterPro" id="IPR030948">
    <property type="entry name" value="TAT_var_transloc_signal_dom"/>
</dbReference>
<reference evidence="8" key="1">
    <citation type="journal article" date="2019" name="Int. J. Syst. Evol. Microbiol.">
        <title>The Global Catalogue of Microorganisms (GCM) 10K type strain sequencing project: providing services to taxonomists for standard genome sequencing and annotation.</title>
        <authorList>
            <consortium name="The Broad Institute Genomics Platform"/>
            <consortium name="The Broad Institute Genome Sequencing Center for Infectious Disease"/>
            <person name="Wu L."/>
            <person name="Ma J."/>
        </authorList>
    </citation>
    <scope>NUCLEOTIDE SEQUENCE [LARGE SCALE GENOMIC DNA]</scope>
    <source>
        <strain evidence="8">CECT 7698</strain>
    </source>
</reference>
<sequence>MSSLNREQWQRLRGQLAGQSGPAYWRSLEELAGDEAFTRLLADEFPGHDSVWAAPIDRRRVLKLMAASLALGGLTACDSQPPERLVPYVDMPEGLVPGQPRYYATTHPIDGYAHGVLAQSREGRPVKLEGNPDHPATRGACDIFSQASVLSLYDPDRASSVMERGHITGYNQFLAALREQRGRWDASRGAGLAFLTGPITSPSQAERLRNLLTRWPEARWYRHTPVDRSAVYTASRWLFGAPREPIYRFDQARVVVSLDANFLQEQPGFLRYARDFSQYRRPRDNDELLRLYMLESTPSITGSMAEHRLLLRHTRIIDAARQLANAFALDVPPPEMPVIPDDWLAALVADLRHLAPAALVIPGDQQPPEVHALAHAINAQLGAFGTTLEIIDPVEASHGARPLDALSEAMHADEIQSLVMLDTNPVYSAPVDLKFAQALQKVAWRCHWGDTFNETARLCHWHVPATHPLETWGDARAFDGTLSLLQPLILPMHDGKTALQFLAALQDAIDHDARDLLINDWQARHWNRDFETFWRTSLRDGLVSNSAFTPYLAKLVDGWHERLPAPTTHTGGLMLQLRPDPSLWDGRYANNAWLQELPRPLTKLTWDSALLIAPVLAERRNLATGDMVRVNMREHSLEVPVYVLPGMPADAVTLTLGGGRHHAGSIADGVGANAHALQPSDSPWAVSVILEKTDAHRRLATTQNHHAIEGRDLIRVATLDTYRSDPHFAQREEPHGSLYPEPWPAERKSRHAWGMSIDLSACIGCNACVTACQAENNIPVVGADEVKKGREMHWIRIDRYFQGPLDGPEMVFQPVTCMHCENAPCEYVCPVGATQHSADGLNEMIYNRCIGTRYCSQNCPYKVRRFNWFHYTGETATYQVPAAAHNPDVTVRSRGVMEKCTYCVQRINRKQRDAETEERELADGELQTACQQACPTQAIVFGDLNDSASEVSRLKAHPLDYGMLAHLNVRPRTTYLAAVRAPNPRVKNSSATSSGSTSEVGTYTPKRNAPESLDQAEASGNASDSRENNRVFFREEPS</sequence>
<dbReference type="InterPro" id="IPR006963">
    <property type="entry name" value="Mopterin_OxRdtase_4Fe-4S_dom"/>
</dbReference>
<dbReference type="InterPro" id="IPR017896">
    <property type="entry name" value="4Fe4S_Fe-S-bd"/>
</dbReference>
<feature type="domain" description="4Fe-4S ferredoxin-type" evidence="5">
    <location>
        <begin position="808"/>
        <end position="839"/>
    </location>
</feature>
<dbReference type="Gene3D" id="2.20.25.90">
    <property type="entry name" value="ADC-like domains"/>
    <property type="match status" value="1"/>
</dbReference>
<dbReference type="NCBIfam" id="TIGR04519">
    <property type="entry name" value="MoCo_extend_TAT"/>
    <property type="match status" value="1"/>
</dbReference>
<dbReference type="RefSeq" id="WP_386772599.1">
    <property type="nucleotide sequence ID" value="NZ_JBHRUG010000017.1"/>
</dbReference>
<dbReference type="Gene3D" id="3.30.70.20">
    <property type="match status" value="2"/>
</dbReference>
<dbReference type="Gene3D" id="2.40.40.20">
    <property type="match status" value="1"/>
</dbReference>
<name>A0ABV7LLX3_9GAMM</name>
<evidence type="ECO:0000256" key="3">
    <source>
        <dbReference type="ARBA" id="ARBA00023014"/>
    </source>
</evidence>
<feature type="domain" description="4Fe-4S Mo/W bis-MGD-type" evidence="6">
    <location>
        <begin position="100"/>
        <end position="156"/>
    </location>
</feature>
<feature type="domain" description="4Fe-4S ferredoxin-type" evidence="5">
    <location>
        <begin position="840"/>
        <end position="869"/>
    </location>
</feature>
<feature type="domain" description="4Fe-4S ferredoxin-type" evidence="5">
    <location>
        <begin position="753"/>
        <end position="783"/>
    </location>
</feature>
<evidence type="ECO:0000313" key="8">
    <source>
        <dbReference type="Proteomes" id="UP001595579"/>
    </source>
</evidence>
<evidence type="ECO:0000256" key="4">
    <source>
        <dbReference type="SAM" id="MobiDB-lite"/>
    </source>
</evidence>
<dbReference type="SUPFAM" id="SSF54862">
    <property type="entry name" value="4Fe-4S ferredoxins"/>
    <property type="match status" value="1"/>
</dbReference>
<dbReference type="Gene3D" id="3.40.50.740">
    <property type="match status" value="1"/>
</dbReference>
<evidence type="ECO:0000259" key="5">
    <source>
        <dbReference type="PROSITE" id="PS51379"/>
    </source>
</evidence>
<feature type="region of interest" description="Disordered" evidence="4">
    <location>
        <begin position="979"/>
        <end position="1038"/>
    </location>
</feature>
<feature type="compositionally biased region" description="Basic and acidic residues" evidence="4">
    <location>
        <begin position="1024"/>
        <end position="1038"/>
    </location>
</feature>
<protein>
    <submittedName>
        <fullName evidence="7">TAT-variant-translocated molybdopterin oxidoreductase</fullName>
    </submittedName>
</protein>
<dbReference type="Pfam" id="PF12838">
    <property type="entry name" value="Fer4_7"/>
    <property type="match status" value="2"/>
</dbReference>
<dbReference type="SUPFAM" id="SSF53706">
    <property type="entry name" value="Formate dehydrogenase/DMSO reductase, domains 1-3"/>
    <property type="match status" value="1"/>
</dbReference>
<dbReference type="EMBL" id="JBHRUG010000017">
    <property type="protein sequence ID" value="MFC3283524.1"/>
    <property type="molecule type" value="Genomic_DNA"/>
</dbReference>